<sequence>MHFLTGPSFPTDELSSDEDDIDEAGQEYLERLSQKIQKKSKQQGAGAPFNITSCFVTTEEEKESDDSSDDSDDEDYEAEETTLEAYTTPLDEESSTVDEYNVFKQVLYNLQSSDPQWYELLVRNLTPEQEKSLFDIVLLADQRKAAAESKRIEQSGGYTFVPTQEVPTSFNFGGQPLGR</sequence>
<dbReference type="AlphaFoldDB" id="A0A3Q0J898"/>
<dbReference type="KEGG" id="dci:113470439"/>
<keyword evidence="2" id="KW-1185">Reference proteome</keyword>
<protein>
    <submittedName>
        <fullName evidence="3">Importin-7-like</fullName>
    </submittedName>
</protein>
<accession>A0A3Q0J898</accession>
<feature type="compositionally biased region" description="Acidic residues" evidence="1">
    <location>
        <begin position="14"/>
        <end position="25"/>
    </location>
</feature>
<reference evidence="3" key="1">
    <citation type="submission" date="2025-08" db="UniProtKB">
        <authorList>
            <consortium name="RefSeq"/>
        </authorList>
    </citation>
    <scope>IDENTIFICATION</scope>
</reference>
<evidence type="ECO:0000313" key="2">
    <source>
        <dbReference type="Proteomes" id="UP000079169"/>
    </source>
</evidence>
<dbReference type="Proteomes" id="UP000079169">
    <property type="component" value="Unplaced"/>
</dbReference>
<evidence type="ECO:0000313" key="3">
    <source>
        <dbReference type="RefSeq" id="XP_026684661.1"/>
    </source>
</evidence>
<proteinExistence type="predicted"/>
<dbReference type="PaxDb" id="121845-A0A3Q0J898"/>
<gene>
    <name evidence="3" type="primary">LOC113470439</name>
</gene>
<feature type="region of interest" description="Disordered" evidence="1">
    <location>
        <begin position="1"/>
        <end position="94"/>
    </location>
</feature>
<dbReference type="STRING" id="121845.A0A3Q0J898"/>
<dbReference type="GeneID" id="113470439"/>
<evidence type="ECO:0000256" key="1">
    <source>
        <dbReference type="SAM" id="MobiDB-lite"/>
    </source>
</evidence>
<organism evidence="2 3">
    <name type="scientific">Diaphorina citri</name>
    <name type="common">Asian citrus psyllid</name>
    <dbReference type="NCBI Taxonomy" id="121845"/>
    <lineage>
        <taxon>Eukaryota</taxon>
        <taxon>Metazoa</taxon>
        <taxon>Ecdysozoa</taxon>
        <taxon>Arthropoda</taxon>
        <taxon>Hexapoda</taxon>
        <taxon>Insecta</taxon>
        <taxon>Pterygota</taxon>
        <taxon>Neoptera</taxon>
        <taxon>Paraneoptera</taxon>
        <taxon>Hemiptera</taxon>
        <taxon>Sternorrhyncha</taxon>
        <taxon>Psylloidea</taxon>
        <taxon>Psyllidae</taxon>
        <taxon>Diaphorininae</taxon>
        <taxon>Diaphorina</taxon>
    </lineage>
</organism>
<dbReference type="RefSeq" id="XP_026684661.1">
    <property type="nucleotide sequence ID" value="XM_026828860.1"/>
</dbReference>
<name>A0A3Q0J898_DIACI</name>
<feature type="compositionally biased region" description="Acidic residues" evidence="1">
    <location>
        <begin position="58"/>
        <end position="82"/>
    </location>
</feature>